<protein>
    <submittedName>
        <fullName evidence="4">MmgE/PrpD family protein</fullName>
    </submittedName>
</protein>
<dbReference type="Gene3D" id="1.10.4100.10">
    <property type="entry name" value="2-methylcitrate dehydratase PrpD"/>
    <property type="match status" value="1"/>
</dbReference>
<evidence type="ECO:0000313" key="4">
    <source>
        <dbReference type="EMBL" id="MFD1642675.1"/>
    </source>
</evidence>
<evidence type="ECO:0000259" key="3">
    <source>
        <dbReference type="Pfam" id="PF19305"/>
    </source>
</evidence>
<dbReference type="InterPro" id="IPR036148">
    <property type="entry name" value="MmgE/PrpD_sf"/>
</dbReference>
<sequence>MTTTAELASFIESVSYDEFSDETIEELKKRVLDSAGIAIGAMGKPPVDAVGETVTEFEVEGPCRLWGRDERATPDGAAMWATPDGAAMYNTALTRYLDYMDSFLAPGETPHPSDTIGSVVACGEVVDASGRELIEAVGVAYEVQGELAWNAPVRDKGWDHVTHTVIAAAAGAGKILGLDHGELRNALGIAGTAHNALRVTRTGGINEWKGLASANAARNAVYSCLLARNGVEGPIDLFEGQKGWKDTISGEFSIDLNPGCERVFDVMTKRYVAETYAQSAVEGVIELAEREEIDPGEVASIHLDTFAGAKLIIGGGEGSRYEVETKAQADHSLPYMLAVALIDHELTNEAYEPERINSEDVQTLLRTVTVEADGGFTERFEAGEMPARIEIELGDETTYTVEKRSFRGHPTDPMDWADVEAKFHEMARGRYGDTHRYGFVDTIRTLEQYDATDLTELFDPPASM</sequence>
<dbReference type="AlphaFoldDB" id="A0ABD6D8Q6"/>
<dbReference type="InterPro" id="IPR045336">
    <property type="entry name" value="MmgE_PrpD_N"/>
</dbReference>
<comment type="caution">
    <text evidence="4">The sequence shown here is derived from an EMBL/GenBank/DDBJ whole genome shotgun (WGS) entry which is preliminary data.</text>
</comment>
<keyword evidence="5" id="KW-1185">Reference proteome</keyword>
<dbReference type="Pfam" id="PF19305">
    <property type="entry name" value="MmgE_PrpD_C"/>
    <property type="match status" value="1"/>
</dbReference>
<dbReference type="Pfam" id="PF03972">
    <property type="entry name" value="MmgE_PrpD_N"/>
    <property type="match status" value="1"/>
</dbReference>
<evidence type="ECO:0000259" key="2">
    <source>
        <dbReference type="Pfam" id="PF03972"/>
    </source>
</evidence>
<feature type="domain" description="MmgE/PrpD N-terminal" evidence="2">
    <location>
        <begin position="6"/>
        <end position="255"/>
    </location>
</feature>
<dbReference type="RefSeq" id="WP_256396074.1">
    <property type="nucleotide sequence ID" value="NZ_JANHDJ010000003.1"/>
</dbReference>
<organism evidence="4 5">
    <name type="scientific">Halohasta litorea</name>
    <dbReference type="NCBI Taxonomy" id="869891"/>
    <lineage>
        <taxon>Archaea</taxon>
        <taxon>Methanobacteriati</taxon>
        <taxon>Methanobacteriota</taxon>
        <taxon>Stenosarchaea group</taxon>
        <taxon>Halobacteria</taxon>
        <taxon>Halobacteriales</taxon>
        <taxon>Haloferacaceae</taxon>
        <taxon>Halohasta</taxon>
    </lineage>
</organism>
<reference evidence="4 5" key="1">
    <citation type="journal article" date="2019" name="Int. J. Syst. Evol. Microbiol.">
        <title>The Global Catalogue of Microorganisms (GCM) 10K type strain sequencing project: providing services to taxonomists for standard genome sequencing and annotation.</title>
        <authorList>
            <consortium name="The Broad Institute Genomics Platform"/>
            <consortium name="The Broad Institute Genome Sequencing Center for Infectious Disease"/>
            <person name="Wu L."/>
            <person name="Ma J."/>
        </authorList>
    </citation>
    <scope>NUCLEOTIDE SEQUENCE [LARGE SCALE GENOMIC DNA]</scope>
    <source>
        <strain evidence="4 5">CGMCC 1.10593</strain>
    </source>
</reference>
<dbReference type="Gene3D" id="3.30.1330.120">
    <property type="entry name" value="2-methylcitrate dehydratase PrpD"/>
    <property type="match status" value="1"/>
</dbReference>
<gene>
    <name evidence="4" type="ORF">ACFSBW_12400</name>
</gene>
<dbReference type="Proteomes" id="UP001597052">
    <property type="component" value="Unassembled WGS sequence"/>
</dbReference>
<dbReference type="InterPro" id="IPR005656">
    <property type="entry name" value="MmgE_PrpD"/>
</dbReference>
<evidence type="ECO:0000256" key="1">
    <source>
        <dbReference type="ARBA" id="ARBA00006174"/>
    </source>
</evidence>
<dbReference type="InterPro" id="IPR042188">
    <property type="entry name" value="MmgE/PrpD_sf_2"/>
</dbReference>
<dbReference type="InterPro" id="IPR042183">
    <property type="entry name" value="MmgE/PrpD_sf_1"/>
</dbReference>
<comment type="similarity">
    <text evidence="1">Belongs to the PrpD family.</text>
</comment>
<name>A0ABD6D8Q6_9EURY</name>
<evidence type="ECO:0000313" key="5">
    <source>
        <dbReference type="Proteomes" id="UP001597052"/>
    </source>
</evidence>
<dbReference type="InterPro" id="IPR045337">
    <property type="entry name" value="MmgE_PrpD_C"/>
</dbReference>
<proteinExistence type="inferred from homology"/>
<dbReference type="EMBL" id="JBHUDM010000003">
    <property type="protein sequence ID" value="MFD1642675.1"/>
    <property type="molecule type" value="Genomic_DNA"/>
</dbReference>
<dbReference type="SUPFAM" id="SSF103378">
    <property type="entry name" value="2-methylcitrate dehydratase PrpD"/>
    <property type="match status" value="1"/>
</dbReference>
<accession>A0ABD6D8Q6</accession>
<dbReference type="PANTHER" id="PTHR16943">
    <property type="entry name" value="2-METHYLCITRATE DEHYDRATASE-RELATED"/>
    <property type="match status" value="1"/>
</dbReference>
<dbReference type="PANTHER" id="PTHR16943:SF8">
    <property type="entry name" value="2-METHYLCITRATE DEHYDRATASE"/>
    <property type="match status" value="1"/>
</dbReference>
<feature type="domain" description="MmgE/PrpD C-terminal" evidence="3">
    <location>
        <begin position="271"/>
        <end position="435"/>
    </location>
</feature>